<dbReference type="EMBL" id="JACIJK010000002">
    <property type="protein sequence ID" value="MBB5714179.1"/>
    <property type="molecule type" value="Genomic_DNA"/>
</dbReference>
<protein>
    <submittedName>
        <fullName evidence="1">Uncharacterized protein</fullName>
    </submittedName>
</protein>
<evidence type="ECO:0000313" key="2">
    <source>
        <dbReference type="Proteomes" id="UP000546200"/>
    </source>
</evidence>
<dbReference type="RefSeq" id="WP_184055219.1">
    <property type="nucleotide sequence ID" value="NZ_JACIJK010000002.1"/>
</dbReference>
<evidence type="ECO:0000313" key="1">
    <source>
        <dbReference type="EMBL" id="MBB5714179.1"/>
    </source>
</evidence>
<dbReference type="AlphaFoldDB" id="A0A7W9BBX6"/>
<dbReference type="Proteomes" id="UP000546200">
    <property type="component" value="Unassembled WGS sequence"/>
</dbReference>
<proteinExistence type="predicted"/>
<accession>A0A7W9BBX6</accession>
<keyword evidence="2" id="KW-1185">Reference proteome</keyword>
<reference evidence="1 2" key="1">
    <citation type="submission" date="2020-08" db="EMBL/GenBank/DDBJ databases">
        <title>Genomic Encyclopedia of Type Strains, Phase IV (KMG-IV): sequencing the most valuable type-strain genomes for metagenomic binning, comparative biology and taxonomic classification.</title>
        <authorList>
            <person name="Goeker M."/>
        </authorList>
    </citation>
    <scope>NUCLEOTIDE SEQUENCE [LARGE SCALE GENOMIC DNA]</scope>
    <source>
        <strain evidence="1 2">DSM 100044</strain>
    </source>
</reference>
<comment type="caution">
    <text evidence="1">The sequence shown here is derived from an EMBL/GenBank/DDBJ whole genome shotgun (WGS) entry which is preliminary data.</text>
</comment>
<gene>
    <name evidence="1" type="ORF">FHS94_001002</name>
</gene>
<name>A0A7W9BBX6_9SPHN</name>
<sequence>MEVSIIFDAAFQGQATGAVWIMDTDENRRWFDRQSDLDAGSAVFTPEGGELSRGAILRSIWNVQEHYPDWSRIIVAGAPSINELKDELRDEGNLTMTEQGFVLVRA</sequence>
<organism evidence="1 2">
    <name type="scientific">Sphingomonas aerophila</name>
    <dbReference type="NCBI Taxonomy" id="1344948"/>
    <lineage>
        <taxon>Bacteria</taxon>
        <taxon>Pseudomonadati</taxon>
        <taxon>Pseudomonadota</taxon>
        <taxon>Alphaproteobacteria</taxon>
        <taxon>Sphingomonadales</taxon>
        <taxon>Sphingomonadaceae</taxon>
        <taxon>Sphingomonas</taxon>
    </lineage>
</organism>